<dbReference type="RefSeq" id="XP_016221958.1">
    <property type="nucleotide sequence ID" value="XM_016372626.1"/>
</dbReference>
<dbReference type="GeneID" id="27325538"/>
<evidence type="ECO:0000256" key="1">
    <source>
        <dbReference type="SAM" id="Phobius"/>
    </source>
</evidence>
<feature type="transmembrane region" description="Helical" evidence="1">
    <location>
        <begin position="34"/>
        <end position="57"/>
    </location>
</feature>
<keyword evidence="3" id="KW-1185">Reference proteome</keyword>
<dbReference type="SUPFAM" id="SSF103473">
    <property type="entry name" value="MFS general substrate transporter"/>
    <property type="match status" value="1"/>
</dbReference>
<proteinExistence type="predicted"/>
<dbReference type="Proteomes" id="UP000054302">
    <property type="component" value="Unassembled WGS sequence"/>
</dbReference>
<dbReference type="HOGENOM" id="CLU_2263746_0_0_1"/>
<dbReference type="VEuPathDB" id="FungiDB:PV10_07693"/>
<accession>A0A0D1Z8K4</accession>
<evidence type="ECO:0000313" key="3">
    <source>
        <dbReference type="Proteomes" id="UP000054302"/>
    </source>
</evidence>
<reference evidence="2 3" key="1">
    <citation type="submission" date="2015-01" db="EMBL/GenBank/DDBJ databases">
        <title>The Genome Sequence of Exophiala mesophila CBS40295.</title>
        <authorList>
            <consortium name="The Broad Institute Genomics Platform"/>
            <person name="Cuomo C."/>
            <person name="de Hoog S."/>
            <person name="Gorbushina A."/>
            <person name="Stielow B."/>
            <person name="Teixiera M."/>
            <person name="Abouelleil A."/>
            <person name="Chapman S.B."/>
            <person name="Priest M."/>
            <person name="Young S.K."/>
            <person name="Wortman J."/>
            <person name="Nusbaum C."/>
            <person name="Birren B."/>
        </authorList>
    </citation>
    <scope>NUCLEOTIDE SEQUENCE [LARGE SCALE GENOMIC DNA]</scope>
    <source>
        <strain evidence="2 3">CBS 40295</strain>
    </source>
</reference>
<protein>
    <submittedName>
        <fullName evidence="2">Uncharacterized protein</fullName>
    </submittedName>
</protein>
<keyword evidence="1" id="KW-0812">Transmembrane</keyword>
<gene>
    <name evidence="2" type="ORF">PV10_07693</name>
</gene>
<dbReference type="AlphaFoldDB" id="A0A0D1Z8K4"/>
<dbReference type="InterPro" id="IPR036259">
    <property type="entry name" value="MFS_trans_sf"/>
</dbReference>
<organism evidence="2 3">
    <name type="scientific">Exophiala mesophila</name>
    <name type="common">Black yeast-like fungus</name>
    <dbReference type="NCBI Taxonomy" id="212818"/>
    <lineage>
        <taxon>Eukaryota</taxon>
        <taxon>Fungi</taxon>
        <taxon>Dikarya</taxon>
        <taxon>Ascomycota</taxon>
        <taxon>Pezizomycotina</taxon>
        <taxon>Eurotiomycetes</taxon>
        <taxon>Chaetothyriomycetidae</taxon>
        <taxon>Chaetothyriales</taxon>
        <taxon>Herpotrichiellaceae</taxon>
        <taxon>Exophiala</taxon>
    </lineage>
</organism>
<dbReference type="OrthoDB" id="3639251at2759"/>
<dbReference type="EMBL" id="KN847524">
    <property type="protein sequence ID" value="KIV90384.1"/>
    <property type="molecule type" value="Genomic_DNA"/>
</dbReference>
<keyword evidence="1" id="KW-0472">Membrane</keyword>
<name>A0A0D1Z8K4_EXOME</name>
<sequence>MAGWYLNYLGRVSMMLLLAWASTRLYHEPEVRTFLFATGTYFAYLMNAFFPIAVYPAKDAPKWRIGAKLYLGFAVFSTLLFIIIYFAFKWEDKKTRNRSTVEE</sequence>
<feature type="transmembrane region" description="Helical" evidence="1">
    <location>
        <begin position="69"/>
        <end position="88"/>
    </location>
</feature>
<evidence type="ECO:0000313" key="2">
    <source>
        <dbReference type="EMBL" id="KIV90384.1"/>
    </source>
</evidence>
<keyword evidence="1" id="KW-1133">Transmembrane helix</keyword>
<feature type="transmembrane region" description="Helical" evidence="1">
    <location>
        <begin position="6"/>
        <end position="22"/>
    </location>
</feature>